<evidence type="ECO:0000313" key="3">
    <source>
        <dbReference type="Proteomes" id="UP000236291"/>
    </source>
</evidence>
<dbReference type="AlphaFoldDB" id="A0A2K3LCM6"/>
<organism evidence="2 3">
    <name type="scientific">Trifolium pratense</name>
    <name type="common">Red clover</name>
    <dbReference type="NCBI Taxonomy" id="57577"/>
    <lineage>
        <taxon>Eukaryota</taxon>
        <taxon>Viridiplantae</taxon>
        <taxon>Streptophyta</taxon>
        <taxon>Embryophyta</taxon>
        <taxon>Tracheophyta</taxon>
        <taxon>Spermatophyta</taxon>
        <taxon>Magnoliopsida</taxon>
        <taxon>eudicotyledons</taxon>
        <taxon>Gunneridae</taxon>
        <taxon>Pentapetalae</taxon>
        <taxon>rosids</taxon>
        <taxon>fabids</taxon>
        <taxon>Fabales</taxon>
        <taxon>Fabaceae</taxon>
        <taxon>Papilionoideae</taxon>
        <taxon>50 kb inversion clade</taxon>
        <taxon>NPAAA clade</taxon>
        <taxon>Hologalegina</taxon>
        <taxon>IRL clade</taxon>
        <taxon>Trifolieae</taxon>
        <taxon>Trifolium</taxon>
    </lineage>
</organism>
<dbReference type="Proteomes" id="UP000236291">
    <property type="component" value="Unassembled WGS sequence"/>
</dbReference>
<sequence length="45" mass="4975">MPVRIPAEKPEGKNVQQKQHVSHTCAGCKPASDLKNLRASTQNFE</sequence>
<reference evidence="2 3" key="1">
    <citation type="journal article" date="2014" name="Am. J. Bot.">
        <title>Genome assembly and annotation for red clover (Trifolium pratense; Fabaceae).</title>
        <authorList>
            <person name="Istvanek J."/>
            <person name="Jaros M."/>
            <person name="Krenek A."/>
            <person name="Repkova J."/>
        </authorList>
    </citation>
    <scope>NUCLEOTIDE SEQUENCE [LARGE SCALE GENOMIC DNA]</scope>
    <source>
        <strain evidence="3">cv. Tatra</strain>
        <tissue evidence="2">Young leaves</tissue>
    </source>
</reference>
<proteinExistence type="predicted"/>
<gene>
    <name evidence="2" type="ORF">L195_g032233</name>
</gene>
<name>A0A2K3LCM6_TRIPR</name>
<feature type="compositionally biased region" description="Basic and acidic residues" evidence="1">
    <location>
        <begin position="1"/>
        <end position="12"/>
    </location>
</feature>
<protein>
    <submittedName>
        <fullName evidence="2">Uncharacterized protein</fullName>
    </submittedName>
</protein>
<comment type="caution">
    <text evidence="2">The sequence shown here is derived from an EMBL/GenBank/DDBJ whole genome shotgun (WGS) entry which is preliminary data.</text>
</comment>
<feature type="non-terminal residue" evidence="2">
    <location>
        <position position="45"/>
    </location>
</feature>
<dbReference type="EMBL" id="ASHM01030393">
    <property type="protein sequence ID" value="PNX76288.1"/>
    <property type="molecule type" value="Genomic_DNA"/>
</dbReference>
<evidence type="ECO:0000313" key="2">
    <source>
        <dbReference type="EMBL" id="PNX76288.1"/>
    </source>
</evidence>
<reference evidence="2 3" key="2">
    <citation type="journal article" date="2017" name="Front. Plant Sci.">
        <title>Gene Classification and Mining of Molecular Markers Useful in Red Clover (Trifolium pratense) Breeding.</title>
        <authorList>
            <person name="Istvanek J."/>
            <person name="Dluhosova J."/>
            <person name="Dluhos P."/>
            <person name="Patkova L."/>
            <person name="Nedelnik J."/>
            <person name="Repkova J."/>
        </authorList>
    </citation>
    <scope>NUCLEOTIDE SEQUENCE [LARGE SCALE GENOMIC DNA]</scope>
    <source>
        <strain evidence="3">cv. Tatra</strain>
        <tissue evidence="2">Young leaves</tissue>
    </source>
</reference>
<feature type="region of interest" description="Disordered" evidence="1">
    <location>
        <begin position="1"/>
        <end position="21"/>
    </location>
</feature>
<evidence type="ECO:0000256" key="1">
    <source>
        <dbReference type="SAM" id="MobiDB-lite"/>
    </source>
</evidence>
<accession>A0A2K3LCM6</accession>